<protein>
    <submittedName>
        <fullName evidence="3">ShKT domain-containing protein</fullName>
    </submittedName>
</protein>
<accession>A0A0M3IEX5</accession>
<name>A0A0M3IEX5_ASCLU</name>
<feature type="compositionally biased region" description="Low complexity" evidence="1">
    <location>
        <begin position="157"/>
        <end position="171"/>
    </location>
</feature>
<evidence type="ECO:0000313" key="3">
    <source>
        <dbReference type="WBParaSite" id="ALUE_0001670001-mRNA-1"/>
    </source>
</evidence>
<dbReference type="AlphaFoldDB" id="A0A0M3IEX5"/>
<proteinExistence type="predicted"/>
<feature type="region of interest" description="Disordered" evidence="1">
    <location>
        <begin position="1"/>
        <end position="37"/>
    </location>
</feature>
<evidence type="ECO:0000313" key="2">
    <source>
        <dbReference type="Proteomes" id="UP000036681"/>
    </source>
</evidence>
<reference evidence="3" key="1">
    <citation type="submission" date="2016-05" db="UniProtKB">
        <authorList>
            <consortium name="WormBaseParasite"/>
        </authorList>
    </citation>
    <scope>IDENTIFICATION</scope>
</reference>
<dbReference type="WBParaSite" id="ALUE_0001670001-mRNA-1">
    <property type="protein sequence ID" value="ALUE_0001670001-mRNA-1"/>
    <property type="gene ID" value="ALUE_0001670001"/>
</dbReference>
<feature type="region of interest" description="Disordered" evidence="1">
    <location>
        <begin position="152"/>
        <end position="173"/>
    </location>
</feature>
<dbReference type="Proteomes" id="UP000036681">
    <property type="component" value="Unplaced"/>
</dbReference>
<keyword evidence="2" id="KW-1185">Reference proteome</keyword>
<evidence type="ECO:0000256" key="1">
    <source>
        <dbReference type="SAM" id="MobiDB-lite"/>
    </source>
</evidence>
<feature type="compositionally biased region" description="Polar residues" evidence="1">
    <location>
        <begin position="1"/>
        <end position="17"/>
    </location>
</feature>
<organism evidence="2 3">
    <name type="scientific">Ascaris lumbricoides</name>
    <name type="common">Giant roundworm</name>
    <dbReference type="NCBI Taxonomy" id="6252"/>
    <lineage>
        <taxon>Eukaryota</taxon>
        <taxon>Metazoa</taxon>
        <taxon>Ecdysozoa</taxon>
        <taxon>Nematoda</taxon>
        <taxon>Chromadorea</taxon>
        <taxon>Rhabditida</taxon>
        <taxon>Spirurina</taxon>
        <taxon>Ascaridomorpha</taxon>
        <taxon>Ascaridoidea</taxon>
        <taxon>Ascarididae</taxon>
        <taxon>Ascaris</taxon>
    </lineage>
</organism>
<sequence length="279" mass="30510">MFRFTHNSSPIRESGTQGEVAPPYHLAGNIPQTKPITQQTSPSFLLQAPQILTQEVPPPTYQQFPTSMMQQFPGQIIQQAPRPVIQQTSQPINQQAPGPIVQQATAPIFQQTPGQVIQQGPGTVSPQIMGTIQQPMWPTTQQIPRQLSSPLFPNAGSAYQPVSPPSQQQAQITSPLSIQQSSNCFGQCKDWCTQQCLRQRQFTLQCTPSCAKGCSQKCDNTLSPLAEQGGLNNGGQKKPWDALQPNARCIQVPTSSNCVCPKGFNVCITRANSNQCCRR</sequence>